<sequence>MEEWDRASVEVEMAESTFQRWVRGVPSSGDDVDCGNLEVGNEAGACSHQKFRKLLLFSGNDYLGLSTHPVISKAAAKAALAHGMGPKGSALICGYTNYHILLESCMADLKSKEDCLLCPTGFAANMALMTTLGSVGSLFSTRGKPLKDDRVAIFSDALNHASMIDGIRLAERQGSVVAFVYRHCDMSHLNALLLRCPMKKKVVVTDSLFSRDGDFAPMGELSKLRKRHGFLLVIDDAHGMFVCGKNGGGVDEELNCESNVDLCVGTLSKAAGCHGGFIACSKRWKQLIQSTGRSFIFSTFTRVPIAAAAHVFNMYLTVSIVEQLPLEIWVPCTAIRPPAVPPNSCRLRVTLSAARTLDDLKKLTAALSECINFRDIIAHSTNGHTRL</sequence>
<organism evidence="1 2">
    <name type="scientific">Rhododendron molle</name>
    <name type="common">Chinese azalea</name>
    <name type="synonym">Azalea mollis</name>
    <dbReference type="NCBI Taxonomy" id="49168"/>
    <lineage>
        <taxon>Eukaryota</taxon>
        <taxon>Viridiplantae</taxon>
        <taxon>Streptophyta</taxon>
        <taxon>Embryophyta</taxon>
        <taxon>Tracheophyta</taxon>
        <taxon>Spermatophyta</taxon>
        <taxon>Magnoliopsida</taxon>
        <taxon>eudicotyledons</taxon>
        <taxon>Gunneridae</taxon>
        <taxon>Pentapetalae</taxon>
        <taxon>asterids</taxon>
        <taxon>Ericales</taxon>
        <taxon>Ericaceae</taxon>
        <taxon>Ericoideae</taxon>
        <taxon>Rhodoreae</taxon>
        <taxon>Rhododendron</taxon>
    </lineage>
</organism>
<comment type="caution">
    <text evidence="1">The sequence shown here is derived from an EMBL/GenBank/DDBJ whole genome shotgun (WGS) entry which is preliminary data.</text>
</comment>
<accession>A0ACC0PHI7</accession>
<dbReference type="EMBL" id="CM046390">
    <property type="protein sequence ID" value="KAI8564549.1"/>
    <property type="molecule type" value="Genomic_DNA"/>
</dbReference>
<name>A0ACC0PHI7_RHOML</name>
<keyword evidence="2" id="KW-1185">Reference proteome</keyword>
<proteinExistence type="predicted"/>
<protein>
    <submittedName>
        <fullName evidence="1">Uncharacterized protein</fullName>
    </submittedName>
</protein>
<evidence type="ECO:0000313" key="1">
    <source>
        <dbReference type="EMBL" id="KAI8564549.1"/>
    </source>
</evidence>
<evidence type="ECO:0000313" key="2">
    <source>
        <dbReference type="Proteomes" id="UP001062846"/>
    </source>
</evidence>
<reference evidence="1" key="1">
    <citation type="submission" date="2022-02" db="EMBL/GenBank/DDBJ databases">
        <title>Plant Genome Project.</title>
        <authorList>
            <person name="Zhang R.-G."/>
        </authorList>
    </citation>
    <scope>NUCLEOTIDE SEQUENCE</scope>
    <source>
        <strain evidence="1">AT1</strain>
    </source>
</reference>
<gene>
    <name evidence="1" type="ORF">RHMOL_Rhmol03G0189900</name>
</gene>
<dbReference type="Proteomes" id="UP001062846">
    <property type="component" value="Chromosome 3"/>
</dbReference>